<gene>
    <name evidence="2" type="ORF">TKK_009263</name>
</gene>
<dbReference type="EMBL" id="JBJJXI010000068">
    <property type="protein sequence ID" value="KAL3396892.1"/>
    <property type="molecule type" value="Genomic_DNA"/>
</dbReference>
<feature type="transmembrane region" description="Helical" evidence="1">
    <location>
        <begin position="52"/>
        <end position="72"/>
    </location>
</feature>
<dbReference type="AlphaFoldDB" id="A0ABD2WV20"/>
<proteinExistence type="predicted"/>
<evidence type="ECO:0008006" key="4">
    <source>
        <dbReference type="Google" id="ProtNLM"/>
    </source>
</evidence>
<sequence length="127" mass="15194">MGFRRNCTFHRRRWPSSVAFGRRSRPRRRCHRPSRRVDLPTRSLKKKKSPCTYFLCFFIKYISAFLTVIVVIDFRPLSSLVVTDFRTLSFLVVSNFRLSFLLVVIDFWLLLAVGSIGDRNHQYQYQR</sequence>
<keyword evidence="3" id="KW-1185">Reference proteome</keyword>
<dbReference type="Proteomes" id="UP001627154">
    <property type="component" value="Unassembled WGS sequence"/>
</dbReference>
<evidence type="ECO:0000256" key="1">
    <source>
        <dbReference type="SAM" id="Phobius"/>
    </source>
</evidence>
<evidence type="ECO:0000313" key="2">
    <source>
        <dbReference type="EMBL" id="KAL3396892.1"/>
    </source>
</evidence>
<keyword evidence="1" id="KW-0472">Membrane</keyword>
<protein>
    <recommendedName>
        <fullName evidence="4">Transmembrane protein</fullName>
    </recommendedName>
</protein>
<reference evidence="2 3" key="1">
    <citation type="journal article" date="2024" name="bioRxiv">
        <title>A reference genome for Trichogramma kaykai: A tiny desert-dwelling parasitoid wasp with competing sex-ratio distorters.</title>
        <authorList>
            <person name="Culotta J."/>
            <person name="Lindsey A.R."/>
        </authorList>
    </citation>
    <scope>NUCLEOTIDE SEQUENCE [LARGE SCALE GENOMIC DNA]</scope>
    <source>
        <strain evidence="2 3">KSX58</strain>
    </source>
</reference>
<name>A0ABD2WV20_9HYME</name>
<organism evidence="2 3">
    <name type="scientific">Trichogramma kaykai</name>
    <dbReference type="NCBI Taxonomy" id="54128"/>
    <lineage>
        <taxon>Eukaryota</taxon>
        <taxon>Metazoa</taxon>
        <taxon>Ecdysozoa</taxon>
        <taxon>Arthropoda</taxon>
        <taxon>Hexapoda</taxon>
        <taxon>Insecta</taxon>
        <taxon>Pterygota</taxon>
        <taxon>Neoptera</taxon>
        <taxon>Endopterygota</taxon>
        <taxon>Hymenoptera</taxon>
        <taxon>Apocrita</taxon>
        <taxon>Proctotrupomorpha</taxon>
        <taxon>Chalcidoidea</taxon>
        <taxon>Trichogrammatidae</taxon>
        <taxon>Trichogramma</taxon>
    </lineage>
</organism>
<keyword evidence="1" id="KW-1133">Transmembrane helix</keyword>
<evidence type="ECO:0000313" key="3">
    <source>
        <dbReference type="Proteomes" id="UP001627154"/>
    </source>
</evidence>
<comment type="caution">
    <text evidence="2">The sequence shown here is derived from an EMBL/GenBank/DDBJ whole genome shotgun (WGS) entry which is preliminary data.</text>
</comment>
<accession>A0ABD2WV20</accession>
<feature type="transmembrane region" description="Helical" evidence="1">
    <location>
        <begin position="98"/>
        <end position="117"/>
    </location>
</feature>
<keyword evidence="1" id="KW-0812">Transmembrane</keyword>